<dbReference type="AlphaFoldDB" id="A0AA38LD05"/>
<dbReference type="EMBL" id="JAHRHJ020000003">
    <property type="protein sequence ID" value="KAH9320733.1"/>
    <property type="molecule type" value="Genomic_DNA"/>
</dbReference>
<accession>A0AA38LD05</accession>
<dbReference type="Proteomes" id="UP000824469">
    <property type="component" value="Unassembled WGS sequence"/>
</dbReference>
<sequence length="71" mass="8259">VVDRILVGSHDVENKENITSSYRILYAEIVNDTPSWVDSEVRKRKRVVKAIDIDFYALFKLLNDVIPKKPK</sequence>
<comment type="caution">
    <text evidence="1">The sequence shown here is derived from an EMBL/GenBank/DDBJ whole genome shotgun (WGS) entry which is preliminary data.</text>
</comment>
<evidence type="ECO:0000313" key="1">
    <source>
        <dbReference type="EMBL" id="KAH9320733.1"/>
    </source>
</evidence>
<feature type="non-terminal residue" evidence="1">
    <location>
        <position position="1"/>
    </location>
</feature>
<reference evidence="1 2" key="1">
    <citation type="journal article" date="2021" name="Nat. Plants">
        <title>The Taxus genome provides insights into paclitaxel biosynthesis.</title>
        <authorList>
            <person name="Xiong X."/>
            <person name="Gou J."/>
            <person name="Liao Q."/>
            <person name="Li Y."/>
            <person name="Zhou Q."/>
            <person name="Bi G."/>
            <person name="Li C."/>
            <person name="Du R."/>
            <person name="Wang X."/>
            <person name="Sun T."/>
            <person name="Guo L."/>
            <person name="Liang H."/>
            <person name="Lu P."/>
            <person name="Wu Y."/>
            <person name="Zhang Z."/>
            <person name="Ro D.K."/>
            <person name="Shang Y."/>
            <person name="Huang S."/>
            <person name="Yan J."/>
        </authorList>
    </citation>
    <scope>NUCLEOTIDE SEQUENCE [LARGE SCALE GENOMIC DNA]</scope>
    <source>
        <strain evidence="1">Ta-2019</strain>
    </source>
</reference>
<feature type="non-terminal residue" evidence="1">
    <location>
        <position position="71"/>
    </location>
</feature>
<evidence type="ECO:0000313" key="2">
    <source>
        <dbReference type="Proteomes" id="UP000824469"/>
    </source>
</evidence>
<name>A0AA38LD05_TAXCH</name>
<protein>
    <submittedName>
        <fullName evidence="1">Uncharacterized protein</fullName>
    </submittedName>
</protein>
<keyword evidence="2" id="KW-1185">Reference proteome</keyword>
<gene>
    <name evidence="1" type="ORF">KI387_015372</name>
</gene>
<proteinExistence type="predicted"/>
<organism evidence="1 2">
    <name type="scientific">Taxus chinensis</name>
    <name type="common">Chinese yew</name>
    <name type="synonym">Taxus wallichiana var. chinensis</name>
    <dbReference type="NCBI Taxonomy" id="29808"/>
    <lineage>
        <taxon>Eukaryota</taxon>
        <taxon>Viridiplantae</taxon>
        <taxon>Streptophyta</taxon>
        <taxon>Embryophyta</taxon>
        <taxon>Tracheophyta</taxon>
        <taxon>Spermatophyta</taxon>
        <taxon>Pinopsida</taxon>
        <taxon>Pinidae</taxon>
        <taxon>Conifers II</taxon>
        <taxon>Cupressales</taxon>
        <taxon>Taxaceae</taxon>
        <taxon>Taxus</taxon>
    </lineage>
</organism>